<keyword evidence="1" id="KW-1133">Transmembrane helix</keyword>
<evidence type="ECO:0000313" key="3">
    <source>
        <dbReference type="Proteomes" id="UP001163714"/>
    </source>
</evidence>
<dbReference type="EMBL" id="JAPDMX010000003">
    <property type="protein sequence ID" value="MCW3171441.1"/>
    <property type="molecule type" value="Genomic_DNA"/>
</dbReference>
<keyword evidence="1" id="KW-0812">Transmembrane</keyword>
<dbReference type="Proteomes" id="UP001163714">
    <property type="component" value="Unassembled WGS sequence"/>
</dbReference>
<sequence length="278" mass="31257">MGAFAVAFILISGYTYVSKSTFQKYITRREDGHRYYFRCGAYGILFSLVGVFIAVVLDALNLPSALLHHFDTSIEQLTNITKLAKTLQDYLSIKLLLGSCLAIFLAFIAALVENFCRDDDKSRKTIHATKSPPLEKFLFECGSKLQTILITLGNRKVYVGLVNDVPIESGDVEHFTILPILSGYRDKDTLNVIFTVNYYQHYEKHLAEDGSPLDGEGACLDDFIEIIPVSEIAHIGSFDIETYKKFITPIENSLSWMQPMSFTVDNYDVVGFKNKGNT</sequence>
<feature type="transmembrane region" description="Helical" evidence="1">
    <location>
        <begin position="91"/>
        <end position="112"/>
    </location>
</feature>
<comment type="caution">
    <text evidence="2">The sequence shown here is derived from an EMBL/GenBank/DDBJ whole genome shotgun (WGS) entry which is preliminary data.</text>
</comment>
<organism evidence="2 3">
    <name type="scientific">Shewanella subflava</name>
    <dbReference type="NCBI Taxonomy" id="2986476"/>
    <lineage>
        <taxon>Bacteria</taxon>
        <taxon>Pseudomonadati</taxon>
        <taxon>Pseudomonadota</taxon>
        <taxon>Gammaproteobacteria</taxon>
        <taxon>Alteromonadales</taxon>
        <taxon>Shewanellaceae</taxon>
        <taxon>Shewanella</taxon>
    </lineage>
</organism>
<name>A0ABT3I5U2_9GAMM</name>
<keyword evidence="3" id="KW-1185">Reference proteome</keyword>
<dbReference type="RefSeq" id="WP_264724945.1">
    <property type="nucleotide sequence ID" value="NZ_JAPDMX010000003.1"/>
</dbReference>
<protein>
    <submittedName>
        <fullName evidence="2">Uncharacterized protein</fullName>
    </submittedName>
</protein>
<proteinExistence type="predicted"/>
<accession>A0ABT3I5U2</accession>
<evidence type="ECO:0000313" key="2">
    <source>
        <dbReference type="EMBL" id="MCW3171441.1"/>
    </source>
</evidence>
<reference evidence="2" key="1">
    <citation type="submission" date="2022-10" db="EMBL/GenBank/DDBJ databases">
        <title>Shewanella flava sp. nov, isolated from the estuary of the Fenhe River into the Yellow River.</title>
        <authorList>
            <person name="Li Y."/>
        </authorList>
    </citation>
    <scope>NUCLEOTIDE SEQUENCE</scope>
    <source>
        <strain evidence="2">FYR11-62</strain>
    </source>
</reference>
<keyword evidence="1" id="KW-0472">Membrane</keyword>
<feature type="transmembrane region" description="Helical" evidence="1">
    <location>
        <begin position="35"/>
        <end position="57"/>
    </location>
</feature>
<gene>
    <name evidence="2" type="ORF">OHT75_02975</name>
</gene>
<evidence type="ECO:0000256" key="1">
    <source>
        <dbReference type="SAM" id="Phobius"/>
    </source>
</evidence>